<evidence type="ECO:0000313" key="3">
    <source>
        <dbReference type="EMBL" id="OCH84153.1"/>
    </source>
</evidence>
<proteinExistence type="predicted"/>
<keyword evidence="4" id="KW-1185">Reference proteome</keyword>
<sequence>MAYSGLHYHRDLHTQSSPVGDMDSPPTPNTHITAAATVGIVFGVLAILALITLFVMYAYRRRMRLRLRLRPHVDIVTIVKPSHKAAVHLDLNAAHPIDEEKAQPDWWRAPASRSGSREALVAPYASPPALDDTASDVSYPHSYNPPSLDAPLSRPSSALIRATTERSASPGAWSDGLSRDPFARTASQEAPERESARAPLHREVVRLREEIQRMKAILEGKTTKAGPVFTVANATAADGL</sequence>
<organism evidence="3 4">
    <name type="scientific">Obba rivulosa</name>
    <dbReference type="NCBI Taxonomy" id="1052685"/>
    <lineage>
        <taxon>Eukaryota</taxon>
        <taxon>Fungi</taxon>
        <taxon>Dikarya</taxon>
        <taxon>Basidiomycota</taxon>
        <taxon>Agaricomycotina</taxon>
        <taxon>Agaricomycetes</taxon>
        <taxon>Polyporales</taxon>
        <taxon>Gelatoporiaceae</taxon>
        <taxon>Obba</taxon>
    </lineage>
</organism>
<dbReference type="AlphaFoldDB" id="A0A8E2AGP4"/>
<accession>A0A8E2AGP4</accession>
<evidence type="ECO:0000313" key="4">
    <source>
        <dbReference type="Proteomes" id="UP000250043"/>
    </source>
</evidence>
<keyword evidence="2" id="KW-1133">Transmembrane helix</keyword>
<gene>
    <name evidence="3" type="ORF">OBBRIDRAFT_432352</name>
</gene>
<name>A0A8E2AGP4_9APHY</name>
<reference evidence="3 4" key="1">
    <citation type="submission" date="2016-07" db="EMBL/GenBank/DDBJ databases">
        <title>Draft genome of the white-rot fungus Obba rivulosa 3A-2.</title>
        <authorList>
            <consortium name="DOE Joint Genome Institute"/>
            <person name="Miettinen O."/>
            <person name="Riley R."/>
            <person name="Acob R."/>
            <person name="Barry K."/>
            <person name="Cullen D."/>
            <person name="De Vries R."/>
            <person name="Hainaut M."/>
            <person name="Hatakka A."/>
            <person name="Henrissat B."/>
            <person name="Hilden K."/>
            <person name="Kuo R."/>
            <person name="Labutti K."/>
            <person name="Lipzen A."/>
            <person name="Makela M.R."/>
            <person name="Sandor L."/>
            <person name="Spatafora J.W."/>
            <person name="Grigoriev I.V."/>
            <person name="Hibbett D.S."/>
        </authorList>
    </citation>
    <scope>NUCLEOTIDE SEQUENCE [LARGE SCALE GENOMIC DNA]</scope>
    <source>
        <strain evidence="3 4">3A-2</strain>
    </source>
</reference>
<keyword evidence="2" id="KW-0472">Membrane</keyword>
<keyword evidence="2" id="KW-0812">Transmembrane</keyword>
<feature type="transmembrane region" description="Helical" evidence="2">
    <location>
        <begin position="32"/>
        <end position="59"/>
    </location>
</feature>
<evidence type="ECO:0000256" key="2">
    <source>
        <dbReference type="SAM" id="Phobius"/>
    </source>
</evidence>
<feature type="region of interest" description="Disordered" evidence="1">
    <location>
        <begin position="135"/>
        <end position="154"/>
    </location>
</feature>
<protein>
    <submittedName>
        <fullName evidence="3">Uncharacterized protein</fullName>
    </submittedName>
</protein>
<dbReference type="EMBL" id="KV722715">
    <property type="protein sequence ID" value="OCH84153.1"/>
    <property type="molecule type" value="Genomic_DNA"/>
</dbReference>
<feature type="region of interest" description="Disordered" evidence="1">
    <location>
        <begin position="162"/>
        <end position="198"/>
    </location>
</feature>
<evidence type="ECO:0000256" key="1">
    <source>
        <dbReference type="SAM" id="MobiDB-lite"/>
    </source>
</evidence>
<dbReference type="Proteomes" id="UP000250043">
    <property type="component" value="Unassembled WGS sequence"/>
</dbReference>